<dbReference type="eggNOG" id="ENOG50302GH">
    <property type="taxonomic scope" value="Bacteria"/>
</dbReference>
<dbReference type="AlphaFoldDB" id="A0A090VV58"/>
<comment type="caution">
    <text evidence="1">The sequence shown here is derived from an EMBL/GenBank/DDBJ whole genome shotgun (WGS) entry which is preliminary data.</text>
</comment>
<dbReference type="NCBIfam" id="NF047581">
    <property type="entry name" value="gp105_phage_fam"/>
    <property type="match status" value="1"/>
</dbReference>
<name>A0A090VV58_PSEVU</name>
<evidence type="ECO:0000313" key="1">
    <source>
        <dbReference type="EMBL" id="GAL59057.1"/>
    </source>
</evidence>
<keyword evidence="2" id="KW-1185">Reference proteome</keyword>
<sequence length="146" mass="15467">MATYSFMDVTASLVGPTGEIDFGYGSANADEGIVVSMGESKNTMTVGLDGEVMHSLHANKSGTIAVSLLKTSPVNRKLSLMYNAQSLSTAAWGKNVIVIRNKASGETVTARSVAFSKQPDVSNAKDVGVVKWEFNCGKIDQLLGEF</sequence>
<dbReference type="Proteomes" id="UP000029462">
    <property type="component" value="Unassembled WGS sequence"/>
</dbReference>
<reference evidence="1 2" key="1">
    <citation type="submission" date="2014-09" db="EMBL/GenBank/DDBJ databases">
        <title>Whole genome shotgun sequence of Escherichia vulneris NBRC 102420.</title>
        <authorList>
            <person name="Yoshida Y."/>
            <person name="Hosoyama A."/>
            <person name="Tsuchikane K."/>
            <person name="Ohji S."/>
            <person name="Ichikawa N."/>
            <person name="Kimura A."/>
            <person name="Yamazoe A."/>
            <person name="Ezaki T."/>
            <person name="Fujita N."/>
        </authorList>
    </citation>
    <scope>NUCLEOTIDE SEQUENCE [LARGE SCALE GENOMIC DNA]</scope>
    <source>
        <strain evidence="1 2">NBRC 102420</strain>
    </source>
</reference>
<proteinExistence type="predicted"/>
<evidence type="ECO:0008006" key="3">
    <source>
        <dbReference type="Google" id="ProtNLM"/>
    </source>
</evidence>
<evidence type="ECO:0000313" key="2">
    <source>
        <dbReference type="Proteomes" id="UP000029462"/>
    </source>
</evidence>
<dbReference type="Pfam" id="PF11681">
    <property type="entry name" value="Phage_Tube_PhiTE"/>
    <property type="match status" value="1"/>
</dbReference>
<protein>
    <recommendedName>
        <fullName evidence="3">Bacteriophage protein</fullName>
    </recommendedName>
</protein>
<accession>A0A090VV58</accession>
<organism evidence="1 2">
    <name type="scientific">Pseudescherichia vulneris NBRC 102420</name>
    <dbReference type="NCBI Taxonomy" id="1115515"/>
    <lineage>
        <taxon>Bacteria</taxon>
        <taxon>Pseudomonadati</taxon>
        <taxon>Pseudomonadota</taxon>
        <taxon>Gammaproteobacteria</taxon>
        <taxon>Enterobacterales</taxon>
        <taxon>Enterobacteriaceae</taxon>
        <taxon>Pseudescherichia</taxon>
    </lineage>
</organism>
<dbReference type="STRING" id="1115515.EV102420_14_01160"/>
<dbReference type="InterPro" id="IPR021695">
    <property type="entry name" value="Phage_KPP10_Orf10"/>
</dbReference>
<gene>
    <name evidence="1" type="ORF">EV102420_14_01160</name>
</gene>
<dbReference type="RefSeq" id="WP_042392539.1">
    <property type="nucleotide sequence ID" value="NZ_BBMZ01000014.1"/>
</dbReference>
<dbReference type="EMBL" id="BBMZ01000014">
    <property type="protein sequence ID" value="GAL59057.1"/>
    <property type="molecule type" value="Genomic_DNA"/>
</dbReference>
<dbReference type="OrthoDB" id="5465433at2"/>